<feature type="transmembrane region" description="Helical" evidence="7">
    <location>
        <begin position="143"/>
        <end position="165"/>
    </location>
</feature>
<evidence type="ECO:0000313" key="8">
    <source>
        <dbReference type="EMBL" id="SEC17908.1"/>
    </source>
</evidence>
<keyword evidence="6 7" id="KW-0472">Membrane</keyword>
<accession>A0A1H4QED0</accession>
<dbReference type="InterPro" id="IPR050833">
    <property type="entry name" value="Poly_Biosynth_Transport"/>
</dbReference>
<keyword evidence="3" id="KW-1003">Cell membrane</keyword>
<gene>
    <name evidence="8" type="ORF">SAMN05192540_2553</name>
</gene>
<dbReference type="CDD" id="cd13127">
    <property type="entry name" value="MATE_tuaB_like"/>
    <property type="match status" value="1"/>
</dbReference>
<feature type="transmembrane region" description="Helical" evidence="7">
    <location>
        <begin position="444"/>
        <end position="465"/>
    </location>
</feature>
<evidence type="ECO:0000256" key="6">
    <source>
        <dbReference type="ARBA" id="ARBA00023136"/>
    </source>
</evidence>
<dbReference type="AlphaFoldDB" id="A0A1H4QED0"/>
<comment type="similarity">
    <text evidence="2">Belongs to the polysaccharide synthase family.</text>
</comment>
<evidence type="ECO:0000256" key="3">
    <source>
        <dbReference type="ARBA" id="ARBA00022475"/>
    </source>
</evidence>
<feature type="transmembrane region" description="Helical" evidence="7">
    <location>
        <begin position="43"/>
        <end position="67"/>
    </location>
</feature>
<dbReference type="GO" id="GO:0005886">
    <property type="term" value="C:plasma membrane"/>
    <property type="evidence" value="ECO:0007669"/>
    <property type="project" value="UniProtKB-SubCell"/>
</dbReference>
<feature type="transmembrane region" description="Helical" evidence="7">
    <location>
        <begin position="79"/>
        <end position="102"/>
    </location>
</feature>
<feature type="transmembrane region" description="Helical" evidence="7">
    <location>
        <begin position="324"/>
        <end position="346"/>
    </location>
</feature>
<feature type="transmembrane region" description="Helical" evidence="7">
    <location>
        <begin position="171"/>
        <end position="189"/>
    </location>
</feature>
<keyword evidence="4 7" id="KW-0812">Transmembrane</keyword>
<feature type="transmembrane region" description="Helical" evidence="7">
    <location>
        <begin position="291"/>
        <end position="312"/>
    </location>
</feature>
<feature type="transmembrane region" description="Helical" evidence="7">
    <location>
        <begin position="414"/>
        <end position="432"/>
    </location>
</feature>
<evidence type="ECO:0000256" key="4">
    <source>
        <dbReference type="ARBA" id="ARBA00022692"/>
    </source>
</evidence>
<evidence type="ECO:0000256" key="5">
    <source>
        <dbReference type="ARBA" id="ARBA00022989"/>
    </source>
</evidence>
<dbReference type="EMBL" id="FNTB01000001">
    <property type="protein sequence ID" value="SEC17908.1"/>
    <property type="molecule type" value="Genomic_DNA"/>
</dbReference>
<name>A0A1H4QED0_9FLAO</name>
<comment type="subcellular location">
    <subcellularLocation>
        <location evidence="1">Cell membrane</location>
        <topology evidence="1">Multi-pass membrane protein</topology>
    </subcellularLocation>
</comment>
<proteinExistence type="inferred from homology"/>
<organism evidence="8 9">
    <name type="scientific">Maribacter dokdonensis</name>
    <dbReference type="NCBI Taxonomy" id="320912"/>
    <lineage>
        <taxon>Bacteria</taxon>
        <taxon>Pseudomonadati</taxon>
        <taxon>Bacteroidota</taxon>
        <taxon>Flavobacteriia</taxon>
        <taxon>Flavobacteriales</taxon>
        <taxon>Flavobacteriaceae</taxon>
        <taxon>Maribacter</taxon>
    </lineage>
</organism>
<dbReference type="PANTHER" id="PTHR30250:SF10">
    <property type="entry name" value="LIPOPOLYSACCHARIDE BIOSYNTHESIS PROTEIN WZXC"/>
    <property type="match status" value="1"/>
</dbReference>
<evidence type="ECO:0000256" key="7">
    <source>
        <dbReference type="SAM" id="Phobius"/>
    </source>
</evidence>
<evidence type="ECO:0000256" key="2">
    <source>
        <dbReference type="ARBA" id="ARBA00007430"/>
    </source>
</evidence>
<evidence type="ECO:0000256" key="1">
    <source>
        <dbReference type="ARBA" id="ARBA00004651"/>
    </source>
</evidence>
<feature type="transmembrane region" description="Helical" evidence="7">
    <location>
        <begin position="12"/>
        <end position="37"/>
    </location>
</feature>
<dbReference type="OrthoDB" id="9770347at2"/>
<feature type="transmembrane region" description="Helical" evidence="7">
    <location>
        <begin position="210"/>
        <end position="233"/>
    </location>
</feature>
<dbReference type="Proteomes" id="UP000183038">
    <property type="component" value="Unassembled WGS sequence"/>
</dbReference>
<reference evidence="8 9" key="1">
    <citation type="submission" date="2016-10" db="EMBL/GenBank/DDBJ databases">
        <authorList>
            <person name="de Groot N.N."/>
        </authorList>
    </citation>
    <scope>NUCLEOTIDE SEQUENCE [LARGE SCALE GENOMIC DNA]</scope>
    <source>
        <strain evidence="8 9">MAR_2009_71</strain>
    </source>
</reference>
<feature type="transmembrane region" description="Helical" evidence="7">
    <location>
        <begin position="114"/>
        <end position="136"/>
    </location>
</feature>
<dbReference type="RefSeq" id="WP_074673202.1">
    <property type="nucleotide sequence ID" value="NZ_FNTB01000001.1"/>
</dbReference>
<sequence>MGLKEKTFNGVFWTFSQQLGVQIINFGVQIILARLLLPEDFGLIAMIQIFITIGQTLMDGGMTASLIRTKNVSQSDYSTVFLINVIVSLVIYIVIFCFAPLISYFFEQEKLELIIRVLTLSFVLQSFVGVQTTILTKNLKFKLLMLMQLPSTIIGGVVGVALAFLGFGVWSLVWLKLVTTFVFVLFHWVKTDWKPKLYLDKEKLKYHFNFGYKLTLSGLLTNLYINSYLLIIGKLFPPAQLGFYSQADTLRMFPVRNITTALQKVTFPIFSTIQDDNERLKQVFKRITGSVLFVVVPVMLLLILIAKPLFSIVLTDKWLPSVPIFQILCISAIIFPLSIYNLNIILVKGRSGLHLKLEIIKKLSSIVFLLLIIPFGFYGIVYAQAISMFIHAFVNIFYSGRIMEYSFRDQMVDMAPVFSVGIISMVLSYYLKYMLFKEVFLTDWLNILLSILFFASVYLLSSYVFKLNALIDLKILIKDKLLRSGK</sequence>
<protein>
    <submittedName>
        <fullName evidence="8">Membrane protein involved in the export of O-antigen and teichoic acid</fullName>
    </submittedName>
</protein>
<dbReference type="PANTHER" id="PTHR30250">
    <property type="entry name" value="PST FAMILY PREDICTED COLANIC ACID TRANSPORTER"/>
    <property type="match status" value="1"/>
</dbReference>
<feature type="transmembrane region" description="Helical" evidence="7">
    <location>
        <begin position="253"/>
        <end position="270"/>
    </location>
</feature>
<feature type="transmembrane region" description="Helical" evidence="7">
    <location>
        <begin position="367"/>
        <end position="394"/>
    </location>
</feature>
<evidence type="ECO:0000313" key="9">
    <source>
        <dbReference type="Proteomes" id="UP000183038"/>
    </source>
</evidence>
<keyword evidence="5 7" id="KW-1133">Transmembrane helix</keyword>
<dbReference type="Pfam" id="PF13440">
    <property type="entry name" value="Polysacc_synt_3"/>
    <property type="match status" value="1"/>
</dbReference>